<keyword evidence="2" id="KW-1185">Reference proteome</keyword>
<organism evidence="1 2">
    <name type="scientific">Maribacter vaceletii</name>
    <dbReference type="NCBI Taxonomy" id="1206816"/>
    <lineage>
        <taxon>Bacteria</taxon>
        <taxon>Pseudomonadati</taxon>
        <taxon>Bacteroidota</taxon>
        <taxon>Flavobacteriia</taxon>
        <taxon>Flavobacteriales</taxon>
        <taxon>Flavobacteriaceae</taxon>
        <taxon>Maribacter</taxon>
    </lineage>
</organism>
<name>A0A495E6A4_9FLAO</name>
<dbReference type="InterPro" id="IPR036390">
    <property type="entry name" value="WH_DNA-bd_sf"/>
</dbReference>
<dbReference type="Gene3D" id="1.10.10.10">
    <property type="entry name" value="Winged helix-like DNA-binding domain superfamily/Winged helix DNA-binding domain"/>
    <property type="match status" value="1"/>
</dbReference>
<dbReference type="Proteomes" id="UP000269412">
    <property type="component" value="Unassembled WGS sequence"/>
</dbReference>
<dbReference type="SUPFAM" id="SSF46785">
    <property type="entry name" value="Winged helix' DNA-binding domain"/>
    <property type="match status" value="1"/>
</dbReference>
<dbReference type="PANTHER" id="PTHR33221:SF15">
    <property type="entry name" value="HTH-TYPE TRANSCRIPTIONAL REGULATOR YWGB-RELATED"/>
    <property type="match status" value="1"/>
</dbReference>
<dbReference type="GO" id="GO:0005829">
    <property type="term" value="C:cytosol"/>
    <property type="evidence" value="ECO:0007669"/>
    <property type="project" value="TreeGrafter"/>
</dbReference>
<dbReference type="InterPro" id="IPR036388">
    <property type="entry name" value="WH-like_DNA-bd_sf"/>
</dbReference>
<protein>
    <submittedName>
        <fullName evidence="1">BadM/Rrf2 family transcriptional regulator</fullName>
    </submittedName>
</protein>
<dbReference type="PANTHER" id="PTHR33221">
    <property type="entry name" value="WINGED HELIX-TURN-HELIX TRANSCRIPTIONAL REGULATOR, RRF2 FAMILY"/>
    <property type="match status" value="1"/>
</dbReference>
<accession>A0A495E6A4</accession>
<evidence type="ECO:0000313" key="1">
    <source>
        <dbReference type="EMBL" id="RKR12468.1"/>
    </source>
</evidence>
<evidence type="ECO:0000313" key="2">
    <source>
        <dbReference type="Proteomes" id="UP000269412"/>
    </source>
</evidence>
<gene>
    <name evidence="1" type="ORF">CLV91_2599</name>
</gene>
<dbReference type="PROSITE" id="PS51197">
    <property type="entry name" value="HTH_RRF2_2"/>
    <property type="match status" value="1"/>
</dbReference>
<dbReference type="InterPro" id="IPR000944">
    <property type="entry name" value="Tscrpt_reg_Rrf2"/>
</dbReference>
<dbReference type="InterPro" id="IPR030489">
    <property type="entry name" value="TR_Rrf2-type_CS"/>
</dbReference>
<dbReference type="AlphaFoldDB" id="A0A495E6A4"/>
<dbReference type="PROSITE" id="PS01332">
    <property type="entry name" value="HTH_RRF2_1"/>
    <property type="match status" value="1"/>
</dbReference>
<reference evidence="1 2" key="1">
    <citation type="submission" date="2018-10" db="EMBL/GenBank/DDBJ databases">
        <title>Genomic Encyclopedia of Archaeal and Bacterial Type Strains, Phase II (KMG-II): from individual species to whole genera.</title>
        <authorList>
            <person name="Goeker M."/>
        </authorList>
    </citation>
    <scope>NUCLEOTIDE SEQUENCE [LARGE SCALE GENOMIC DNA]</scope>
    <source>
        <strain evidence="1 2">DSM 25230</strain>
    </source>
</reference>
<dbReference type="GO" id="GO:0003700">
    <property type="term" value="F:DNA-binding transcription factor activity"/>
    <property type="evidence" value="ECO:0007669"/>
    <property type="project" value="TreeGrafter"/>
</dbReference>
<dbReference type="Pfam" id="PF02082">
    <property type="entry name" value="Rrf2"/>
    <property type="match status" value="1"/>
</dbReference>
<sequence>MVKTRFSIALHIMTLLAMYKEDWLTSSLIAGSLSCNPVLVRKELATLKEGGLIESKEGKNGGIRILKSADKIYLSEIFNLVKGSDTVLSSLKNKPNPNCRVGKQINIKLDTILNDIDNAISNELQKQTLEEFKNQF</sequence>
<dbReference type="EMBL" id="RBIQ01000009">
    <property type="protein sequence ID" value="RKR12468.1"/>
    <property type="molecule type" value="Genomic_DNA"/>
</dbReference>
<dbReference type="RefSeq" id="WP_147406422.1">
    <property type="nucleotide sequence ID" value="NZ_RBIQ01000009.1"/>
</dbReference>
<proteinExistence type="predicted"/>
<dbReference type="OrthoDB" id="213028at2"/>
<comment type="caution">
    <text evidence="1">The sequence shown here is derived from an EMBL/GenBank/DDBJ whole genome shotgun (WGS) entry which is preliminary data.</text>
</comment>
<dbReference type="PROSITE" id="PS51257">
    <property type="entry name" value="PROKAR_LIPOPROTEIN"/>
    <property type="match status" value="1"/>
</dbReference>